<dbReference type="GO" id="GO:0004527">
    <property type="term" value="F:exonuclease activity"/>
    <property type="evidence" value="ECO:0007669"/>
    <property type="project" value="UniProtKB-KW"/>
</dbReference>
<proteinExistence type="predicted"/>
<protein>
    <recommendedName>
        <fullName evidence="12">DNA 3'-5' helicase</fullName>
        <ecNumber evidence="12">5.6.2.4</ecNumber>
    </recommendedName>
</protein>
<evidence type="ECO:0000256" key="13">
    <source>
        <dbReference type="ARBA" id="ARBA00048988"/>
    </source>
</evidence>
<evidence type="ECO:0000256" key="12">
    <source>
        <dbReference type="ARBA" id="ARBA00034808"/>
    </source>
</evidence>
<dbReference type="GO" id="GO:0003677">
    <property type="term" value="F:DNA binding"/>
    <property type="evidence" value="ECO:0007669"/>
    <property type="project" value="UniProtKB-KW"/>
</dbReference>
<dbReference type="InterPro" id="IPR014017">
    <property type="entry name" value="DNA_helicase_UvrD-like_C"/>
</dbReference>
<dbReference type="InterPro" id="IPR027417">
    <property type="entry name" value="P-loop_NTPase"/>
</dbReference>
<sequence>MIEFDASQRAVLSLDPARHARVLGAPGSGKTLTLIEAYALVLERPGWSEADVVALAPSRLSAGSLRSAIEVRVGRALGGTPARTPTSFAFGVLARAAAESGESAPRLLTGTVQDEAISSVIEERCGSGVEAGPLPPEVLRSPAFRGELREFWRVLDDFDLDPLQLLERLRGLRGQAAREAVTRIPDDRLLERWAEALGIVAEVGRRLSGARGSEIGPSALLRAAGHAVRSGRAAVPRLLLVDDAQELGEGDLALLAACAAGGGRVWVFGDPDTATGTFHGERPRVLEDLAGQLARREGAGGRALRGSAEEPEQLCVLGTAHRHAAEIRELVRGLTARIGVVGSGAQRAAPAAPAAGGSDLGAGGGSTVRFAVASSPSEQAGIVANRLRRSRLGLDGSDPMRWRGMAVICRSRAETARVSRALAAHQVPTGVSAGGLVLREHQVVRDLIRLLQHALDDQPLGAQDALRLLGGPLGGLDPVAVRRLRGALTLDERRRAREEEREARSTDDLILEGLAFPGGGPLIDSRGGRALRRLGLIVAGGVKEHADGGTPREVLWKLWEQTGLAEAWQEDALGERGFRADEAHRSLDAVMGLFFALQRHEEQHSEQPIAQLLQELLESAVPEDSLARRSQRDEVTVTTPQGAVGHEFDLVAVLGVQDGAWPNTRTRGSLLGTVALERWLRDGRPSDPSRRDTVHDELRLFAQACSRARRELLVVAVSDDEHHPSAFFGFGREHLSAGMPSARLTLRGATAQMRRRLADDPTDEEARSSLAALARAAVPGAHPDDWYGVLPPSTEAPLHDLSLPDRHVPVSPSQLERAETCPLDWAIGALGGGAGSLAMTIGTLVHRAFETADTSDPEAIFAEIEREWRRLPFEAEWEAARTRAIAESMVRGLADYLREFASSERRLLGRESGFSVSLGRARLKGTADRLEGRPVTDGIEVSVLDLKTGAKPPSGPETAEHAQLQAYQLGVLRGAFAAENGSDAGGDADAGGIVNGGARLLYVHPEATHGEGFVERAQAPLNDDAQERFVRRVEEIAEVMAAASFTARIEHHCSDPYRPGACRIHVIRAVSDA</sequence>
<accession>A0A939MHQ2</accession>
<dbReference type="SUPFAM" id="SSF52540">
    <property type="entry name" value="P-loop containing nucleoside triphosphate hydrolases"/>
    <property type="match status" value="1"/>
</dbReference>
<dbReference type="EMBL" id="JAGDYM010000004">
    <property type="protein sequence ID" value="MBO1901143.1"/>
    <property type="molecule type" value="Genomic_DNA"/>
</dbReference>
<evidence type="ECO:0000256" key="6">
    <source>
        <dbReference type="ARBA" id="ARBA00022839"/>
    </source>
</evidence>
<dbReference type="GO" id="GO:0005524">
    <property type="term" value="F:ATP binding"/>
    <property type="evidence" value="ECO:0007669"/>
    <property type="project" value="UniProtKB-UniRule"/>
</dbReference>
<keyword evidence="1" id="KW-0540">Nuclease</keyword>
<evidence type="ECO:0000256" key="2">
    <source>
        <dbReference type="ARBA" id="ARBA00022741"/>
    </source>
</evidence>
<dbReference type="Proteomes" id="UP000664382">
    <property type="component" value="Unassembled WGS sequence"/>
</dbReference>
<evidence type="ECO:0000259" key="15">
    <source>
        <dbReference type="PROSITE" id="PS51198"/>
    </source>
</evidence>
<evidence type="ECO:0000256" key="5">
    <source>
        <dbReference type="ARBA" id="ARBA00022806"/>
    </source>
</evidence>
<evidence type="ECO:0000256" key="10">
    <source>
        <dbReference type="ARBA" id="ARBA00023235"/>
    </source>
</evidence>
<dbReference type="EC" id="5.6.2.4" evidence="12"/>
<evidence type="ECO:0000256" key="8">
    <source>
        <dbReference type="ARBA" id="ARBA00023125"/>
    </source>
</evidence>
<evidence type="ECO:0000256" key="9">
    <source>
        <dbReference type="ARBA" id="ARBA00023204"/>
    </source>
</evidence>
<evidence type="ECO:0000259" key="16">
    <source>
        <dbReference type="PROSITE" id="PS51217"/>
    </source>
</evidence>
<dbReference type="GO" id="GO:0000725">
    <property type="term" value="P:recombinational repair"/>
    <property type="evidence" value="ECO:0007669"/>
    <property type="project" value="TreeGrafter"/>
</dbReference>
<evidence type="ECO:0000256" key="7">
    <source>
        <dbReference type="ARBA" id="ARBA00022840"/>
    </source>
</evidence>
<evidence type="ECO:0000256" key="1">
    <source>
        <dbReference type="ARBA" id="ARBA00022722"/>
    </source>
</evidence>
<dbReference type="Gene3D" id="3.90.320.10">
    <property type="match status" value="1"/>
</dbReference>
<dbReference type="InterPro" id="IPR011604">
    <property type="entry name" value="PDDEXK-like_dom_sf"/>
</dbReference>
<dbReference type="InterPro" id="IPR000212">
    <property type="entry name" value="DNA_helicase_UvrD/REP"/>
</dbReference>
<dbReference type="Gene3D" id="1.10.486.10">
    <property type="entry name" value="PCRA, domain 4"/>
    <property type="match status" value="1"/>
</dbReference>
<dbReference type="Pfam" id="PF12705">
    <property type="entry name" value="PDDEXK_1"/>
    <property type="match status" value="1"/>
</dbReference>
<comment type="caution">
    <text evidence="17">The sequence shown here is derived from an EMBL/GenBank/DDBJ whole genome shotgun (WGS) entry which is preliminary data.</text>
</comment>
<evidence type="ECO:0000256" key="4">
    <source>
        <dbReference type="ARBA" id="ARBA00022801"/>
    </source>
</evidence>
<dbReference type="PANTHER" id="PTHR11070:SF59">
    <property type="entry name" value="DNA 3'-5' HELICASE"/>
    <property type="match status" value="1"/>
</dbReference>
<dbReference type="AlphaFoldDB" id="A0A939MHQ2"/>
<dbReference type="RefSeq" id="WP_208096374.1">
    <property type="nucleotide sequence ID" value="NZ_JAGDYM010000004.1"/>
</dbReference>
<keyword evidence="3" id="KW-0227">DNA damage</keyword>
<dbReference type="GO" id="GO:0033202">
    <property type="term" value="C:DNA helicase complex"/>
    <property type="evidence" value="ECO:0007669"/>
    <property type="project" value="TreeGrafter"/>
</dbReference>
<evidence type="ECO:0000313" key="18">
    <source>
        <dbReference type="Proteomes" id="UP000664382"/>
    </source>
</evidence>
<keyword evidence="9" id="KW-0234">DNA repair</keyword>
<dbReference type="PROSITE" id="PS51217">
    <property type="entry name" value="UVRD_HELICASE_CTER"/>
    <property type="match status" value="1"/>
</dbReference>
<name>A0A939MHQ2_9MICO</name>
<keyword evidence="10" id="KW-0413">Isomerase</keyword>
<dbReference type="PANTHER" id="PTHR11070">
    <property type="entry name" value="UVRD / RECB / PCRA DNA HELICASE FAMILY MEMBER"/>
    <property type="match status" value="1"/>
</dbReference>
<keyword evidence="18" id="KW-1185">Reference proteome</keyword>
<dbReference type="InterPro" id="IPR014016">
    <property type="entry name" value="UvrD-like_ATP-bd"/>
</dbReference>
<dbReference type="GO" id="GO:0043138">
    <property type="term" value="F:3'-5' DNA helicase activity"/>
    <property type="evidence" value="ECO:0007669"/>
    <property type="project" value="UniProtKB-EC"/>
</dbReference>
<dbReference type="PROSITE" id="PS51198">
    <property type="entry name" value="UVRD_HELICASE_ATP_BIND"/>
    <property type="match status" value="1"/>
</dbReference>
<keyword evidence="2 14" id="KW-0547">Nucleotide-binding</keyword>
<feature type="domain" description="UvrD-like helicase ATP-binding" evidence="15">
    <location>
        <begin position="3"/>
        <end position="324"/>
    </location>
</feature>
<keyword evidence="4 14" id="KW-0378">Hydrolase</keyword>
<organism evidence="17 18">
    <name type="scientific">Leucobacter weissii</name>
    <dbReference type="NCBI Taxonomy" id="1983706"/>
    <lineage>
        <taxon>Bacteria</taxon>
        <taxon>Bacillati</taxon>
        <taxon>Actinomycetota</taxon>
        <taxon>Actinomycetes</taxon>
        <taxon>Micrococcales</taxon>
        <taxon>Microbacteriaceae</taxon>
        <taxon>Leucobacter</taxon>
    </lineage>
</organism>
<reference evidence="17" key="1">
    <citation type="submission" date="2021-03" db="EMBL/GenBank/DDBJ databases">
        <title>Leucobacter chromiisoli sp. nov., isolated from chromium-containing soil of chemical plant.</title>
        <authorList>
            <person name="Xu Z."/>
        </authorList>
    </citation>
    <scope>NUCLEOTIDE SEQUENCE</scope>
    <source>
        <strain evidence="17">S27</strain>
    </source>
</reference>
<dbReference type="Gene3D" id="3.40.50.300">
    <property type="entry name" value="P-loop containing nucleotide triphosphate hydrolases"/>
    <property type="match status" value="2"/>
</dbReference>
<feature type="domain" description="UvrD-like helicase C-terminal" evidence="16">
    <location>
        <begin position="335"/>
        <end position="645"/>
    </location>
</feature>
<comment type="catalytic activity">
    <reaction evidence="11">
        <text>Couples ATP hydrolysis with the unwinding of duplex DNA by translocating in the 3'-5' direction.</text>
        <dbReference type="EC" id="5.6.2.4"/>
    </reaction>
</comment>
<evidence type="ECO:0000313" key="17">
    <source>
        <dbReference type="EMBL" id="MBO1901143.1"/>
    </source>
</evidence>
<evidence type="ECO:0000256" key="14">
    <source>
        <dbReference type="PROSITE-ProRule" id="PRU00560"/>
    </source>
</evidence>
<dbReference type="GO" id="GO:0005829">
    <property type="term" value="C:cytosol"/>
    <property type="evidence" value="ECO:0007669"/>
    <property type="project" value="TreeGrafter"/>
</dbReference>
<keyword evidence="6" id="KW-0269">Exonuclease</keyword>
<feature type="binding site" evidence="14">
    <location>
        <begin position="24"/>
        <end position="31"/>
    </location>
    <ligand>
        <name>ATP</name>
        <dbReference type="ChEBI" id="CHEBI:30616"/>
    </ligand>
</feature>
<dbReference type="Pfam" id="PF00580">
    <property type="entry name" value="UvrD-helicase"/>
    <property type="match status" value="1"/>
</dbReference>
<keyword evidence="7 14" id="KW-0067">ATP-binding</keyword>
<dbReference type="Pfam" id="PF13361">
    <property type="entry name" value="UvrD_C"/>
    <property type="match status" value="1"/>
</dbReference>
<dbReference type="InterPro" id="IPR038726">
    <property type="entry name" value="PDDEXK_AddAB-type"/>
</dbReference>
<comment type="catalytic activity">
    <reaction evidence="13">
        <text>ATP + H2O = ADP + phosphate + H(+)</text>
        <dbReference type="Rhea" id="RHEA:13065"/>
        <dbReference type="ChEBI" id="CHEBI:15377"/>
        <dbReference type="ChEBI" id="CHEBI:15378"/>
        <dbReference type="ChEBI" id="CHEBI:30616"/>
        <dbReference type="ChEBI" id="CHEBI:43474"/>
        <dbReference type="ChEBI" id="CHEBI:456216"/>
        <dbReference type="EC" id="5.6.2.4"/>
    </reaction>
</comment>
<keyword evidence="8" id="KW-0238">DNA-binding</keyword>
<keyword evidence="5 14" id="KW-0347">Helicase</keyword>
<gene>
    <name evidence="17" type="ORF">J4H92_04165</name>
</gene>
<evidence type="ECO:0000256" key="3">
    <source>
        <dbReference type="ARBA" id="ARBA00022763"/>
    </source>
</evidence>
<evidence type="ECO:0000256" key="11">
    <source>
        <dbReference type="ARBA" id="ARBA00034617"/>
    </source>
</evidence>